<gene>
    <name evidence="3" type="ORF">LCGC14_0406200</name>
</gene>
<dbReference type="AlphaFoldDB" id="A0A0F9VHD2"/>
<name>A0A0F9VHD2_9ZZZZ</name>
<dbReference type="EMBL" id="LAZR01000353">
    <property type="protein sequence ID" value="KKN72916.1"/>
    <property type="molecule type" value="Genomic_DNA"/>
</dbReference>
<evidence type="ECO:0000259" key="2">
    <source>
        <dbReference type="Pfam" id="PF18932"/>
    </source>
</evidence>
<feature type="region of interest" description="Disordered" evidence="1">
    <location>
        <begin position="1"/>
        <end position="48"/>
    </location>
</feature>
<dbReference type="Pfam" id="PF18932">
    <property type="entry name" value="DUF5681"/>
    <property type="match status" value="1"/>
</dbReference>
<evidence type="ECO:0000256" key="1">
    <source>
        <dbReference type="SAM" id="MobiDB-lite"/>
    </source>
</evidence>
<comment type="caution">
    <text evidence="3">The sequence shown here is derived from an EMBL/GenBank/DDBJ whole genome shotgun (WGS) entry which is preliminary data.</text>
</comment>
<feature type="compositionally biased region" description="Polar residues" evidence="1">
    <location>
        <begin position="22"/>
        <end position="41"/>
    </location>
</feature>
<accession>A0A0F9VHD2</accession>
<evidence type="ECO:0000313" key="3">
    <source>
        <dbReference type="EMBL" id="KKN72916.1"/>
    </source>
</evidence>
<protein>
    <recommendedName>
        <fullName evidence="2">DUF5681 domain-containing protein</fullName>
    </recommendedName>
</protein>
<proteinExistence type="predicted"/>
<sequence>MVQRNSNDYGYKNPDPAKGWQPGQSGNPNGRPKSSVTTLLKNRNPEDNKKVADTLYALAIRGDMSAIREYIDRTDGKVTETRLTLGIMAHTTPELLEQAQKRLTGAMNGTRELKEKYNVEGTS</sequence>
<organism evidence="3">
    <name type="scientific">marine sediment metagenome</name>
    <dbReference type="NCBI Taxonomy" id="412755"/>
    <lineage>
        <taxon>unclassified sequences</taxon>
        <taxon>metagenomes</taxon>
        <taxon>ecological metagenomes</taxon>
    </lineage>
</organism>
<reference evidence="3" key="1">
    <citation type="journal article" date="2015" name="Nature">
        <title>Complex archaea that bridge the gap between prokaryotes and eukaryotes.</title>
        <authorList>
            <person name="Spang A."/>
            <person name="Saw J.H."/>
            <person name="Jorgensen S.L."/>
            <person name="Zaremba-Niedzwiedzka K."/>
            <person name="Martijn J."/>
            <person name="Lind A.E."/>
            <person name="van Eijk R."/>
            <person name="Schleper C."/>
            <person name="Guy L."/>
            <person name="Ettema T.J."/>
        </authorList>
    </citation>
    <scope>NUCLEOTIDE SEQUENCE</scope>
</reference>
<dbReference type="InterPro" id="IPR043736">
    <property type="entry name" value="DUF5681"/>
</dbReference>
<feature type="domain" description="DUF5681" evidence="2">
    <location>
        <begin position="19"/>
        <end position="77"/>
    </location>
</feature>